<gene>
    <name evidence="1" type="ordered locus">A1C_02185</name>
</gene>
<dbReference type="AlphaFoldDB" id="A8GMW7"/>
<protein>
    <submittedName>
        <fullName evidence="1">Uncharacterized protein</fullName>
    </submittedName>
</protein>
<sequence length="77" mass="8904">MRLYKSSETQSPNPLIENYLSSDKTPALRSLSYIVFEELLLEDCSNIIPNFSFEATRKPNIYLPNNYTKLENLISTN</sequence>
<dbReference type="Proteomes" id="UP000006830">
    <property type="component" value="Chromosome"/>
</dbReference>
<dbReference type="KEGG" id="rak:A1C_02185"/>
<dbReference type="EMBL" id="CP000847">
    <property type="protein sequence ID" value="ABV74742.1"/>
    <property type="molecule type" value="Genomic_DNA"/>
</dbReference>
<accession>A8GMW7</accession>
<organism evidence="1 2">
    <name type="scientific">Rickettsia akari (strain Hartford)</name>
    <dbReference type="NCBI Taxonomy" id="293614"/>
    <lineage>
        <taxon>Bacteria</taxon>
        <taxon>Pseudomonadati</taxon>
        <taxon>Pseudomonadota</taxon>
        <taxon>Alphaproteobacteria</taxon>
        <taxon>Rickettsiales</taxon>
        <taxon>Rickettsiaceae</taxon>
        <taxon>Rickettsieae</taxon>
        <taxon>Rickettsia</taxon>
        <taxon>spotted fever group</taxon>
    </lineage>
</organism>
<dbReference type="STRING" id="293614.A1C_02185"/>
<proteinExistence type="predicted"/>
<reference evidence="1" key="1">
    <citation type="submission" date="2007-09" db="EMBL/GenBank/DDBJ databases">
        <title>Complete Genome Sequence of Rickettsia akari.</title>
        <authorList>
            <person name="Madan A."/>
            <person name="Fahey J."/>
            <person name="Helton E."/>
            <person name="Ketteman M."/>
            <person name="Madan A."/>
            <person name="Rodrigues S."/>
            <person name="Sanchez A."/>
            <person name="Whiting M."/>
            <person name="Dasch G."/>
            <person name="Eremeeva M."/>
        </authorList>
    </citation>
    <scope>NUCLEOTIDE SEQUENCE</scope>
    <source>
        <strain evidence="1">Hartford</strain>
    </source>
</reference>
<dbReference type="HOGENOM" id="CLU_2635753_0_0_5"/>
<evidence type="ECO:0000313" key="2">
    <source>
        <dbReference type="Proteomes" id="UP000006830"/>
    </source>
</evidence>
<name>A8GMW7_RICAH</name>
<evidence type="ECO:0000313" key="1">
    <source>
        <dbReference type="EMBL" id="ABV74742.1"/>
    </source>
</evidence>
<keyword evidence="2" id="KW-1185">Reference proteome</keyword>